<dbReference type="EMBL" id="JAHXZN010000008">
    <property type="protein sequence ID" value="MBW6532572.1"/>
    <property type="molecule type" value="Genomic_DNA"/>
</dbReference>
<feature type="domain" description="O-antigen ligase-related" evidence="6">
    <location>
        <begin position="225"/>
        <end position="361"/>
    </location>
</feature>
<evidence type="ECO:0000313" key="7">
    <source>
        <dbReference type="EMBL" id="MBW6532572.1"/>
    </source>
</evidence>
<feature type="transmembrane region" description="Helical" evidence="5">
    <location>
        <begin position="193"/>
        <end position="211"/>
    </location>
</feature>
<feature type="transmembrane region" description="Helical" evidence="5">
    <location>
        <begin position="20"/>
        <end position="43"/>
    </location>
</feature>
<dbReference type="RefSeq" id="WP_219750119.1">
    <property type="nucleotide sequence ID" value="NZ_JAHXZN010000008.1"/>
</dbReference>
<gene>
    <name evidence="7" type="ORF">KZ820_17660</name>
</gene>
<comment type="subcellular location">
    <subcellularLocation>
        <location evidence="1">Membrane</location>
        <topology evidence="1">Multi-pass membrane protein</topology>
    </subcellularLocation>
</comment>
<feature type="transmembrane region" description="Helical" evidence="5">
    <location>
        <begin position="146"/>
        <end position="172"/>
    </location>
</feature>
<evidence type="ECO:0000313" key="8">
    <source>
        <dbReference type="Proteomes" id="UP000759103"/>
    </source>
</evidence>
<feature type="transmembrane region" description="Helical" evidence="5">
    <location>
        <begin position="263"/>
        <end position="282"/>
    </location>
</feature>
<reference evidence="7 8" key="1">
    <citation type="submission" date="2021-07" db="EMBL/GenBank/DDBJ databases">
        <title>Sphingomonas sp.</title>
        <authorList>
            <person name="Feng G."/>
            <person name="Li J."/>
            <person name="Pan M."/>
        </authorList>
    </citation>
    <scope>NUCLEOTIDE SEQUENCE [LARGE SCALE GENOMIC DNA]</scope>
    <source>
        <strain evidence="7 8">RRHST34</strain>
    </source>
</reference>
<feature type="transmembrane region" description="Helical" evidence="5">
    <location>
        <begin position="380"/>
        <end position="399"/>
    </location>
</feature>
<keyword evidence="8" id="KW-1185">Reference proteome</keyword>
<keyword evidence="3 5" id="KW-1133">Transmembrane helix</keyword>
<evidence type="ECO:0000256" key="2">
    <source>
        <dbReference type="ARBA" id="ARBA00022692"/>
    </source>
</evidence>
<feature type="transmembrane region" description="Helical" evidence="5">
    <location>
        <begin position="223"/>
        <end position="256"/>
    </location>
</feature>
<dbReference type="GO" id="GO:0016874">
    <property type="term" value="F:ligase activity"/>
    <property type="evidence" value="ECO:0007669"/>
    <property type="project" value="UniProtKB-KW"/>
</dbReference>
<evidence type="ECO:0000256" key="1">
    <source>
        <dbReference type="ARBA" id="ARBA00004141"/>
    </source>
</evidence>
<feature type="transmembrane region" description="Helical" evidence="5">
    <location>
        <begin position="405"/>
        <end position="427"/>
    </location>
</feature>
<evidence type="ECO:0000256" key="5">
    <source>
        <dbReference type="SAM" id="Phobius"/>
    </source>
</evidence>
<comment type="caution">
    <text evidence="7">The sequence shown here is derived from an EMBL/GenBank/DDBJ whole genome shotgun (WGS) entry which is preliminary data.</text>
</comment>
<dbReference type="Pfam" id="PF04932">
    <property type="entry name" value="Wzy_C"/>
    <property type="match status" value="1"/>
</dbReference>
<feature type="transmembrane region" description="Helical" evidence="5">
    <location>
        <begin position="55"/>
        <end position="73"/>
    </location>
</feature>
<keyword evidence="4 5" id="KW-0472">Membrane</keyword>
<dbReference type="InterPro" id="IPR007016">
    <property type="entry name" value="O-antigen_ligase-rel_domated"/>
</dbReference>
<protein>
    <submittedName>
        <fullName evidence="7">O-antigen ligase family protein</fullName>
    </submittedName>
</protein>
<feature type="transmembrane region" description="Helical" evidence="5">
    <location>
        <begin position="85"/>
        <end position="103"/>
    </location>
</feature>
<keyword evidence="7" id="KW-0436">Ligase</keyword>
<evidence type="ECO:0000256" key="3">
    <source>
        <dbReference type="ARBA" id="ARBA00022989"/>
    </source>
</evidence>
<dbReference type="Proteomes" id="UP000759103">
    <property type="component" value="Unassembled WGS sequence"/>
</dbReference>
<organism evidence="7 8">
    <name type="scientific">Sphingomonas citri</name>
    <dbReference type="NCBI Taxonomy" id="2862499"/>
    <lineage>
        <taxon>Bacteria</taxon>
        <taxon>Pseudomonadati</taxon>
        <taxon>Pseudomonadota</taxon>
        <taxon>Alphaproteobacteria</taxon>
        <taxon>Sphingomonadales</taxon>
        <taxon>Sphingomonadaceae</taxon>
        <taxon>Sphingomonas</taxon>
    </lineage>
</organism>
<feature type="transmembrane region" description="Helical" evidence="5">
    <location>
        <begin position="115"/>
        <end position="134"/>
    </location>
</feature>
<evidence type="ECO:0000256" key="4">
    <source>
        <dbReference type="ARBA" id="ARBA00023136"/>
    </source>
</evidence>
<feature type="transmembrane region" description="Helical" evidence="5">
    <location>
        <begin position="351"/>
        <end position="373"/>
    </location>
</feature>
<proteinExistence type="predicted"/>
<accession>A0ABS7BSW5</accession>
<sequence length="429" mass="46461">MDLSLPAPTATRLDPAARPFWLGLAMGTVLPVIAGILFATYDLAARPIVVQNAQLWGYVYLAGEIALILHAQARGLDVWSIARALPRWAQVALTAFLTTFWISSVTVSRLPSCSIMLCLAWTIHLLFAAGLFHLMRDVPQVALARFWPGFVVGLVSLTLMIVIHFTFLPAWLVGHERSVDWKVAIPGFINVRLFGSWTGAVFAALLGLAWLSPGRGPAAHRLYAAAAFAFALTFWTTTRAALLADLCVLPIAWFVAGAPRARAFWSILPLYLVAGALLTLPFQPYNDPSYTFFEANNFTSVDGFATGRLSYWSALLRLALDHPLLGSGMMASWWLLPPFYIHPHNVVVEFLLNWGIVGGAAAGSLLAGAAWHAHQAAARASALLPVVLMVDVLAIEGLFDGMFHFAQFVMLILGGLATCLAATRGVVAD</sequence>
<name>A0ABS7BSW5_9SPHN</name>
<keyword evidence="2 5" id="KW-0812">Transmembrane</keyword>
<evidence type="ECO:0000259" key="6">
    <source>
        <dbReference type="Pfam" id="PF04932"/>
    </source>
</evidence>